<protein>
    <submittedName>
        <fullName evidence="3">DUF4493 domain-containing protein</fullName>
    </submittedName>
</protein>
<evidence type="ECO:0000313" key="3">
    <source>
        <dbReference type="EMBL" id="MRY59093.1"/>
    </source>
</evidence>
<evidence type="ECO:0000313" key="4">
    <source>
        <dbReference type="Proteomes" id="UP000463337"/>
    </source>
</evidence>
<gene>
    <name evidence="3" type="ORF">GKD59_14505</name>
    <name evidence="2" type="ORF">PN612_16340</name>
</gene>
<organism evidence="3 4">
    <name type="scientific">Parabacteroides distasonis</name>
    <dbReference type="NCBI Taxonomy" id="823"/>
    <lineage>
        <taxon>Bacteria</taxon>
        <taxon>Pseudomonadati</taxon>
        <taxon>Bacteroidota</taxon>
        <taxon>Bacteroidia</taxon>
        <taxon>Bacteroidales</taxon>
        <taxon>Tannerellaceae</taxon>
        <taxon>Parabacteroides</taxon>
    </lineage>
</organism>
<comment type="caution">
    <text evidence="3">The sequence shown here is derived from an EMBL/GenBank/DDBJ whole genome shotgun (WGS) entry which is preliminary data.</text>
</comment>
<reference evidence="3 4" key="1">
    <citation type="journal article" date="2019" name="Nat. Med.">
        <title>A library of human gut bacterial isolates paired with longitudinal multiomics data enables mechanistic microbiome research.</title>
        <authorList>
            <person name="Poyet M."/>
            <person name="Groussin M."/>
            <person name="Gibbons S.M."/>
            <person name="Avila-Pacheco J."/>
            <person name="Jiang X."/>
            <person name="Kearney S.M."/>
            <person name="Perrotta A.R."/>
            <person name="Berdy B."/>
            <person name="Zhao S."/>
            <person name="Lieberman T.D."/>
            <person name="Swanson P.K."/>
            <person name="Smith M."/>
            <person name="Roesemann S."/>
            <person name="Alexander J.E."/>
            <person name="Rich S.A."/>
            <person name="Livny J."/>
            <person name="Vlamakis H."/>
            <person name="Clish C."/>
            <person name="Bullock K."/>
            <person name="Deik A."/>
            <person name="Scott J."/>
            <person name="Pierce K.A."/>
            <person name="Xavier R.J."/>
            <person name="Alm E.J."/>
        </authorList>
    </citation>
    <scope>NUCLEOTIDE SEQUENCE [LARGE SCALE GENOMIC DNA]</scope>
    <source>
        <strain evidence="3 4">BIOML-A41</strain>
    </source>
</reference>
<dbReference type="AlphaFoldDB" id="A0A3R6N7N2"/>
<evidence type="ECO:0000313" key="2">
    <source>
        <dbReference type="EMBL" id="MDB9140058.1"/>
    </source>
</evidence>
<dbReference type="RefSeq" id="WP_122297608.1">
    <property type="nucleotide sequence ID" value="NZ_BAABYH010000001.1"/>
</dbReference>
<feature type="region of interest" description="Disordered" evidence="1">
    <location>
        <begin position="274"/>
        <end position="299"/>
    </location>
</feature>
<accession>A0A3R6N7N2</accession>
<dbReference type="Pfam" id="PF14900">
    <property type="entry name" value="DUF4493"/>
    <property type="match status" value="1"/>
</dbReference>
<sequence length="439" mass="47565">MKVFNHIGMALCLLVGLASCEMREEILGKKDSQESGLLRLSVEAIAPKVQTKAAVATDDFAVSIVGVSEEVKGDTKNYDRVSDLPASIELSVGTYNVVSHTPGELEKQMDYPYYMGNKDLLIENGKDTQANVQCKMRNSRIQLTYTPEFLAAFESWTITLDDGSDIAYSISHDNRVGTSPKAGYYAFEENGAEFVTLNIRATTVTGNAVTFSQPYYKKDAESGYDENDGANFMGGDALLITLKPKAPDAPTSGTIGIDVTVNVLFANSDTEVKIEVNDKNQTPDPKPDPDPTPGGDGDLVLNLPEDITYSIKDAEFPKAVAKVLAPSKIKSMTVKIVAGNELLPEALELANSIGLDFLTGVDLVSQGKTVEALFTSLNYPEVKAPKSTDTLYEFPIDTFFSLLNTSGVTDMGKGHEFHITVVDGNNESKSNVFKVFITE</sequence>
<reference evidence="2" key="2">
    <citation type="submission" date="2023-01" db="EMBL/GenBank/DDBJ databases">
        <title>Human gut microbiome strain richness.</title>
        <authorList>
            <person name="Chen-Liaw A."/>
        </authorList>
    </citation>
    <scope>NUCLEOTIDE SEQUENCE</scope>
    <source>
        <strain evidence="2">D35st1_E5_D35t1_190705</strain>
    </source>
</reference>
<dbReference type="InterPro" id="IPR027840">
    <property type="entry name" value="DUF4493"/>
</dbReference>
<proteinExistence type="predicted"/>
<dbReference type="PROSITE" id="PS51257">
    <property type="entry name" value="PROKAR_LIPOPROTEIN"/>
    <property type="match status" value="1"/>
</dbReference>
<evidence type="ECO:0000256" key="1">
    <source>
        <dbReference type="SAM" id="MobiDB-lite"/>
    </source>
</evidence>
<dbReference type="Proteomes" id="UP001211522">
    <property type="component" value="Unassembled WGS sequence"/>
</dbReference>
<dbReference type="EMBL" id="WKLT01000013">
    <property type="protein sequence ID" value="MRY59093.1"/>
    <property type="molecule type" value="Genomic_DNA"/>
</dbReference>
<dbReference type="EMBL" id="JAQMPX010000118">
    <property type="protein sequence ID" value="MDB9140058.1"/>
    <property type="molecule type" value="Genomic_DNA"/>
</dbReference>
<dbReference type="Proteomes" id="UP000463337">
    <property type="component" value="Unassembled WGS sequence"/>
</dbReference>
<name>A0A3R6N7N2_PARDI</name>